<feature type="compositionally biased region" description="Basic and acidic residues" evidence="1">
    <location>
        <begin position="1"/>
        <end position="10"/>
    </location>
</feature>
<dbReference type="EMBL" id="CACTIH010005790">
    <property type="protein sequence ID" value="CAA3001908.1"/>
    <property type="molecule type" value="Genomic_DNA"/>
</dbReference>
<dbReference type="Proteomes" id="UP000594638">
    <property type="component" value="Unassembled WGS sequence"/>
</dbReference>
<sequence length="63" mass="7497">KSKMSNEEYKTSPYRRYQNDPEAGASRPDFYEDDEAGSGTFDIPRTKSASLERLRRWRNKFPY</sequence>
<proteinExistence type="predicted"/>
<evidence type="ECO:0000313" key="2">
    <source>
        <dbReference type="EMBL" id="CAA3001908.1"/>
    </source>
</evidence>
<name>A0A8S0TA11_OLEEU</name>
<organism evidence="2 3">
    <name type="scientific">Olea europaea subsp. europaea</name>
    <dbReference type="NCBI Taxonomy" id="158383"/>
    <lineage>
        <taxon>Eukaryota</taxon>
        <taxon>Viridiplantae</taxon>
        <taxon>Streptophyta</taxon>
        <taxon>Embryophyta</taxon>
        <taxon>Tracheophyta</taxon>
        <taxon>Spermatophyta</taxon>
        <taxon>Magnoliopsida</taxon>
        <taxon>eudicotyledons</taxon>
        <taxon>Gunneridae</taxon>
        <taxon>Pentapetalae</taxon>
        <taxon>asterids</taxon>
        <taxon>lamiids</taxon>
        <taxon>Lamiales</taxon>
        <taxon>Oleaceae</taxon>
        <taxon>Oleeae</taxon>
        <taxon>Olea</taxon>
    </lineage>
</organism>
<reference evidence="2 3" key="1">
    <citation type="submission" date="2019-12" db="EMBL/GenBank/DDBJ databases">
        <authorList>
            <person name="Alioto T."/>
            <person name="Alioto T."/>
            <person name="Gomez Garrido J."/>
        </authorList>
    </citation>
    <scope>NUCLEOTIDE SEQUENCE [LARGE SCALE GENOMIC DNA]</scope>
</reference>
<accession>A0A8S0TA11</accession>
<evidence type="ECO:0000256" key="1">
    <source>
        <dbReference type="SAM" id="MobiDB-lite"/>
    </source>
</evidence>
<keyword evidence="3" id="KW-1185">Reference proteome</keyword>
<comment type="caution">
    <text evidence="2">The sequence shown here is derived from an EMBL/GenBank/DDBJ whole genome shotgun (WGS) entry which is preliminary data.</text>
</comment>
<dbReference type="Gramene" id="OE9A106985T1">
    <property type="protein sequence ID" value="OE9A106985C1"/>
    <property type="gene ID" value="OE9A106985"/>
</dbReference>
<gene>
    <name evidence="2" type="ORF">OLEA9_A106985</name>
</gene>
<feature type="region of interest" description="Disordered" evidence="1">
    <location>
        <begin position="1"/>
        <end position="44"/>
    </location>
</feature>
<evidence type="ECO:0000313" key="3">
    <source>
        <dbReference type="Proteomes" id="UP000594638"/>
    </source>
</evidence>
<dbReference type="OrthoDB" id="1812647at2759"/>
<protein>
    <submittedName>
        <fullName evidence="2">Calcium-transporting ATPase 10, plasma membrane-type-like</fullName>
    </submittedName>
</protein>
<dbReference type="AlphaFoldDB" id="A0A8S0TA11"/>
<feature type="non-terminal residue" evidence="2">
    <location>
        <position position="63"/>
    </location>
</feature>